<reference evidence="2 3" key="1">
    <citation type="submission" date="2023-10" db="EMBL/GenBank/DDBJ databases">
        <authorList>
            <person name="Venkata Ramana C."/>
            <person name="Sasikala C."/>
            <person name="Dhurka M."/>
        </authorList>
    </citation>
    <scope>NUCLEOTIDE SEQUENCE [LARGE SCALE GENOMIC DNA]</scope>
    <source>
        <strain evidence="2 3">KCTC 32151</strain>
    </source>
</reference>
<keyword evidence="1" id="KW-0472">Membrane</keyword>
<gene>
    <name evidence="2" type="ORF">R2G56_20805</name>
</gene>
<keyword evidence="1" id="KW-1133">Transmembrane helix</keyword>
<dbReference type="Proteomes" id="UP001185659">
    <property type="component" value="Unassembled WGS sequence"/>
</dbReference>
<organism evidence="2 3">
    <name type="scientific">Nitratireductor aquimarinus</name>
    <dbReference type="NCBI Taxonomy" id="889300"/>
    <lineage>
        <taxon>Bacteria</taxon>
        <taxon>Pseudomonadati</taxon>
        <taxon>Pseudomonadota</taxon>
        <taxon>Alphaproteobacteria</taxon>
        <taxon>Hyphomicrobiales</taxon>
        <taxon>Phyllobacteriaceae</taxon>
        <taxon>Nitratireductor</taxon>
    </lineage>
</organism>
<sequence length="75" mass="8360">MSAPQMIGANNDEAMPLRCGHLRSFCWQQAYIVAVIMSAASFPLLLGRSKKRRRRFPAKARLRGIATVPGWFPAS</sequence>
<comment type="caution">
    <text evidence="2">The sequence shown here is derived from an EMBL/GenBank/DDBJ whole genome shotgun (WGS) entry which is preliminary data.</text>
</comment>
<evidence type="ECO:0000313" key="3">
    <source>
        <dbReference type="Proteomes" id="UP001185659"/>
    </source>
</evidence>
<accession>A0ABU4AR60</accession>
<protein>
    <submittedName>
        <fullName evidence="2">Uncharacterized protein</fullName>
    </submittedName>
</protein>
<dbReference type="RefSeq" id="WP_317562487.1">
    <property type="nucleotide sequence ID" value="NZ_JAWLIP010000012.1"/>
</dbReference>
<keyword evidence="3" id="KW-1185">Reference proteome</keyword>
<proteinExistence type="predicted"/>
<name>A0ABU4AR60_9HYPH</name>
<keyword evidence="1" id="KW-0812">Transmembrane</keyword>
<evidence type="ECO:0000313" key="2">
    <source>
        <dbReference type="EMBL" id="MDV6228735.1"/>
    </source>
</evidence>
<feature type="transmembrane region" description="Helical" evidence="1">
    <location>
        <begin position="30"/>
        <end position="47"/>
    </location>
</feature>
<evidence type="ECO:0000256" key="1">
    <source>
        <dbReference type="SAM" id="Phobius"/>
    </source>
</evidence>
<dbReference type="EMBL" id="JAWLIP010000012">
    <property type="protein sequence ID" value="MDV6228735.1"/>
    <property type="molecule type" value="Genomic_DNA"/>
</dbReference>